<sequence>MVGFRKTGGVVRGLLLAYLLVIQSALGGLALGSQPLAAAPAAAIDCLSGHGSDSGPAQDHGAVPGCCVTACAFHAGGMAA</sequence>
<evidence type="ECO:0000313" key="1">
    <source>
        <dbReference type="EMBL" id="MFD1333282.1"/>
    </source>
</evidence>
<dbReference type="Proteomes" id="UP001597171">
    <property type="component" value="Unassembled WGS sequence"/>
</dbReference>
<comment type="caution">
    <text evidence="1">The sequence shown here is derived from an EMBL/GenBank/DDBJ whole genome shotgun (WGS) entry which is preliminary data.</text>
</comment>
<evidence type="ECO:0000313" key="2">
    <source>
        <dbReference type="Proteomes" id="UP001597171"/>
    </source>
</evidence>
<feature type="non-terminal residue" evidence="1">
    <location>
        <position position="80"/>
    </location>
</feature>
<dbReference type="EMBL" id="JBHTMX010000198">
    <property type="protein sequence ID" value="MFD1333282.1"/>
    <property type="molecule type" value="Genomic_DNA"/>
</dbReference>
<proteinExistence type="predicted"/>
<accession>A0ABW3ZAC3</accession>
<protein>
    <recommendedName>
        <fullName evidence="3">DUF2946 domain-containing protein</fullName>
    </recommendedName>
</protein>
<evidence type="ECO:0008006" key="3">
    <source>
        <dbReference type="Google" id="ProtNLM"/>
    </source>
</evidence>
<keyword evidence="2" id="KW-1185">Reference proteome</keyword>
<gene>
    <name evidence="1" type="ORF">ACFQ4O_14890</name>
</gene>
<organism evidence="1 2">
    <name type="scientific">Methylopila musalis</name>
    <dbReference type="NCBI Taxonomy" id="1134781"/>
    <lineage>
        <taxon>Bacteria</taxon>
        <taxon>Pseudomonadati</taxon>
        <taxon>Pseudomonadota</taxon>
        <taxon>Alphaproteobacteria</taxon>
        <taxon>Hyphomicrobiales</taxon>
        <taxon>Methylopilaceae</taxon>
        <taxon>Methylopila</taxon>
    </lineage>
</organism>
<name>A0ABW3ZAC3_9HYPH</name>
<reference evidence="2" key="1">
    <citation type="journal article" date="2019" name="Int. J. Syst. Evol. Microbiol.">
        <title>The Global Catalogue of Microorganisms (GCM) 10K type strain sequencing project: providing services to taxonomists for standard genome sequencing and annotation.</title>
        <authorList>
            <consortium name="The Broad Institute Genomics Platform"/>
            <consortium name="The Broad Institute Genome Sequencing Center for Infectious Disease"/>
            <person name="Wu L."/>
            <person name="Ma J."/>
        </authorList>
    </citation>
    <scope>NUCLEOTIDE SEQUENCE [LARGE SCALE GENOMIC DNA]</scope>
    <source>
        <strain evidence="2">CCUG 61696</strain>
    </source>
</reference>